<dbReference type="RefSeq" id="WP_145257844.1">
    <property type="nucleotide sequence ID" value="NZ_CP036279.1"/>
</dbReference>
<dbReference type="Proteomes" id="UP000317093">
    <property type="component" value="Chromosome"/>
</dbReference>
<proteinExistence type="predicted"/>
<dbReference type="KEGG" id="knv:Pan216_20810"/>
<accession>A0A518B2L4</accession>
<sequence>MGVSVANNSTLLTPIPTARRYVSIRRNWSDDWTYIPFLEAIESVESAAPEISSADVLYRFGRIIREGDTSASSYLPVDLRNYYLKIAFQHPYTDPQDAWLGIVTETQYVLDSPDARGDQQIKAYGFGHLLDQQVIRTATVEEQGTARTVSWVPIFNRPHMRGTSLLGNRSTDPIDGNYRFSRNGETWNAKQVIELILAEHAPGPFTWELTGQTEPLEQIEQIWDLGGQTVWGALNTLINRRFGLAFFIEPQDGAETVAIRVATTVGQTLSAGAMTLPANPDQISFTVPATFPWTHLVGAIPFRHSTTNLYDKITFRGERIKVCATWTFADGTLFEHWPSTLQDEYNAAAGDDDEEANALFRSQETYASVYTRYRVPYLWDWKVGNGDGSQFAAIAFRANDDGSIEPDAESDEARLWTFQKVFQRETLLRYNVDYSTIPATDNNEEGTEPEFRPLMVFVLDDTDGDAHEADDNYHYVDKLGEDIEGATSVSVRPLDKEMGFELGVSPQHYFANGHFDDADAARVQPEFDYEALLVTATIEVDERQRVTLDGLAENPHETSRELVVEVPGAEYWVIAPWTVWDLDDDGSLLRTQATYRVIRNDLAKLEAYAVAWGAWYLIGRQAVQIPLMTLGLWCRMGAFLTHISSIWGNEPIRTIVTSRRLIYDVSADQPMAVIETGWGSIDYAPEPLL</sequence>
<reference evidence="1 2" key="1">
    <citation type="submission" date="2019-02" db="EMBL/GenBank/DDBJ databases">
        <title>Deep-cultivation of Planctomycetes and their phenomic and genomic characterization uncovers novel biology.</title>
        <authorList>
            <person name="Wiegand S."/>
            <person name="Jogler M."/>
            <person name="Boedeker C."/>
            <person name="Pinto D."/>
            <person name="Vollmers J."/>
            <person name="Rivas-Marin E."/>
            <person name="Kohn T."/>
            <person name="Peeters S.H."/>
            <person name="Heuer A."/>
            <person name="Rast P."/>
            <person name="Oberbeckmann S."/>
            <person name="Bunk B."/>
            <person name="Jeske O."/>
            <person name="Meyerdierks A."/>
            <person name="Storesund J.E."/>
            <person name="Kallscheuer N."/>
            <person name="Luecker S."/>
            <person name="Lage O.M."/>
            <person name="Pohl T."/>
            <person name="Merkel B.J."/>
            <person name="Hornburger P."/>
            <person name="Mueller R.-W."/>
            <person name="Bruemmer F."/>
            <person name="Labrenz M."/>
            <person name="Spormann A.M."/>
            <person name="Op den Camp H."/>
            <person name="Overmann J."/>
            <person name="Amann R."/>
            <person name="Jetten M.S.M."/>
            <person name="Mascher T."/>
            <person name="Medema M.H."/>
            <person name="Devos D.P."/>
            <person name="Kaster A.-K."/>
            <person name="Ovreas L."/>
            <person name="Rohde M."/>
            <person name="Galperin M.Y."/>
            <person name="Jogler C."/>
        </authorList>
    </citation>
    <scope>NUCLEOTIDE SEQUENCE [LARGE SCALE GENOMIC DNA]</scope>
    <source>
        <strain evidence="1 2">Pan216</strain>
    </source>
</reference>
<evidence type="ECO:0000313" key="1">
    <source>
        <dbReference type="EMBL" id="QDU61227.1"/>
    </source>
</evidence>
<keyword evidence="2" id="KW-1185">Reference proteome</keyword>
<protein>
    <submittedName>
        <fullName evidence="1">Uncharacterized protein</fullName>
    </submittedName>
</protein>
<dbReference type="OrthoDB" id="9894791at2"/>
<organism evidence="1 2">
    <name type="scientific">Kolteria novifilia</name>
    <dbReference type="NCBI Taxonomy" id="2527975"/>
    <lineage>
        <taxon>Bacteria</taxon>
        <taxon>Pseudomonadati</taxon>
        <taxon>Planctomycetota</taxon>
        <taxon>Planctomycetia</taxon>
        <taxon>Kolteriales</taxon>
        <taxon>Kolteriaceae</taxon>
        <taxon>Kolteria</taxon>
    </lineage>
</organism>
<name>A0A518B2L4_9BACT</name>
<evidence type="ECO:0000313" key="2">
    <source>
        <dbReference type="Proteomes" id="UP000317093"/>
    </source>
</evidence>
<dbReference type="EMBL" id="CP036279">
    <property type="protein sequence ID" value="QDU61227.1"/>
    <property type="molecule type" value="Genomic_DNA"/>
</dbReference>
<dbReference type="AlphaFoldDB" id="A0A518B2L4"/>
<gene>
    <name evidence="1" type="ORF">Pan216_20810</name>
</gene>